<keyword evidence="2" id="KW-0812">Transmembrane</keyword>
<evidence type="ECO:0000259" key="3">
    <source>
        <dbReference type="PROSITE" id="PS50222"/>
    </source>
</evidence>
<dbReference type="EMBL" id="CAJNOK010006510">
    <property type="protein sequence ID" value="CAF1005932.1"/>
    <property type="molecule type" value="Genomic_DNA"/>
</dbReference>
<keyword evidence="2" id="KW-1133">Transmembrane helix</keyword>
<evidence type="ECO:0000313" key="6">
    <source>
        <dbReference type="EMBL" id="CAF3775044.1"/>
    </source>
</evidence>
<dbReference type="CDD" id="cd00051">
    <property type="entry name" value="EFh"/>
    <property type="match status" value="1"/>
</dbReference>
<dbReference type="EMBL" id="CAJOBA010006518">
    <property type="protein sequence ID" value="CAF3775044.1"/>
    <property type="molecule type" value="Genomic_DNA"/>
</dbReference>
<keyword evidence="2" id="KW-0472">Membrane</keyword>
<feature type="domain" description="EF-hand" evidence="3">
    <location>
        <begin position="156"/>
        <end position="184"/>
    </location>
</feature>
<gene>
    <name evidence="5" type="ORF">GPM918_LOCUS23514</name>
    <name evidence="4" type="ORF">OVA965_LOCUS14796</name>
    <name evidence="7" type="ORF">SRO942_LOCUS23513</name>
    <name evidence="6" type="ORF">TMI583_LOCUS14800</name>
</gene>
<dbReference type="AlphaFoldDB" id="A0A814W5J7"/>
<keyword evidence="8" id="KW-1185">Reference proteome</keyword>
<protein>
    <recommendedName>
        <fullName evidence="3">EF-hand domain-containing protein</fullName>
    </recommendedName>
</protein>
<reference evidence="5" key="1">
    <citation type="submission" date="2021-02" db="EMBL/GenBank/DDBJ databases">
        <authorList>
            <person name="Nowell W R."/>
        </authorList>
    </citation>
    <scope>NUCLEOTIDE SEQUENCE</scope>
</reference>
<comment type="caution">
    <text evidence="5">The sequence shown here is derived from an EMBL/GenBank/DDBJ whole genome shotgun (WGS) entry which is preliminary data.</text>
</comment>
<feature type="domain" description="EF-hand" evidence="3">
    <location>
        <begin position="112"/>
        <end position="147"/>
    </location>
</feature>
<dbReference type="PROSITE" id="PS00018">
    <property type="entry name" value="EF_HAND_1"/>
    <property type="match status" value="2"/>
</dbReference>
<evidence type="ECO:0000313" key="5">
    <source>
        <dbReference type="EMBL" id="CAF1196966.1"/>
    </source>
</evidence>
<keyword evidence="1" id="KW-0106">Calcium</keyword>
<dbReference type="OrthoDB" id="288732at2759"/>
<dbReference type="InterPro" id="IPR002048">
    <property type="entry name" value="EF_hand_dom"/>
</dbReference>
<feature type="transmembrane region" description="Helical" evidence="2">
    <location>
        <begin position="167"/>
        <end position="185"/>
    </location>
</feature>
<sequence length="199" mass="21376">MAYGKSSSTEQSIYVPMDDESALEDNVGYNVLFQKLAFSGSGFQSQAGRDAMPADSPNIPPGGLDVMFQQLTERGSGLKAGTEPIQTKPGYITNARQVYKMFKGKDGGGEGLLNNQFYTLFKSFDKNGDGQITKVDVELFLKSVGLGFVSSYMATALFNAVDTNHNGSLDFIDLLALIGLLTALLTKFGSGNKKKPEGE</sequence>
<evidence type="ECO:0000313" key="7">
    <source>
        <dbReference type="EMBL" id="CAF3961346.1"/>
    </source>
</evidence>
<dbReference type="EMBL" id="CAJNOQ010008426">
    <property type="protein sequence ID" value="CAF1196966.1"/>
    <property type="molecule type" value="Genomic_DNA"/>
</dbReference>
<dbReference type="EMBL" id="CAJOBC010008427">
    <property type="protein sequence ID" value="CAF3961346.1"/>
    <property type="molecule type" value="Genomic_DNA"/>
</dbReference>
<dbReference type="SMART" id="SM00054">
    <property type="entry name" value="EFh"/>
    <property type="match status" value="2"/>
</dbReference>
<evidence type="ECO:0000313" key="8">
    <source>
        <dbReference type="Proteomes" id="UP000663829"/>
    </source>
</evidence>
<dbReference type="Proteomes" id="UP000677228">
    <property type="component" value="Unassembled WGS sequence"/>
</dbReference>
<dbReference type="SUPFAM" id="SSF47473">
    <property type="entry name" value="EF-hand"/>
    <property type="match status" value="1"/>
</dbReference>
<name>A0A814W5J7_9BILA</name>
<evidence type="ECO:0000313" key="4">
    <source>
        <dbReference type="EMBL" id="CAF1005932.1"/>
    </source>
</evidence>
<evidence type="ECO:0000256" key="1">
    <source>
        <dbReference type="ARBA" id="ARBA00022837"/>
    </source>
</evidence>
<accession>A0A814W5J7</accession>
<feature type="transmembrane region" description="Helical" evidence="2">
    <location>
        <begin position="139"/>
        <end position="161"/>
    </location>
</feature>
<dbReference type="Gene3D" id="1.10.238.10">
    <property type="entry name" value="EF-hand"/>
    <property type="match status" value="1"/>
</dbReference>
<evidence type="ECO:0000256" key="2">
    <source>
        <dbReference type="SAM" id="Phobius"/>
    </source>
</evidence>
<dbReference type="Proteomes" id="UP000681722">
    <property type="component" value="Unassembled WGS sequence"/>
</dbReference>
<dbReference type="PROSITE" id="PS50222">
    <property type="entry name" value="EF_HAND_2"/>
    <property type="match status" value="2"/>
</dbReference>
<proteinExistence type="predicted"/>
<dbReference type="Pfam" id="PF13499">
    <property type="entry name" value="EF-hand_7"/>
    <property type="match status" value="1"/>
</dbReference>
<dbReference type="InterPro" id="IPR011992">
    <property type="entry name" value="EF-hand-dom_pair"/>
</dbReference>
<dbReference type="Proteomes" id="UP000663829">
    <property type="component" value="Unassembled WGS sequence"/>
</dbReference>
<dbReference type="Proteomes" id="UP000682733">
    <property type="component" value="Unassembled WGS sequence"/>
</dbReference>
<dbReference type="GO" id="GO:0005509">
    <property type="term" value="F:calcium ion binding"/>
    <property type="evidence" value="ECO:0007669"/>
    <property type="project" value="InterPro"/>
</dbReference>
<organism evidence="5 8">
    <name type="scientific">Didymodactylos carnosus</name>
    <dbReference type="NCBI Taxonomy" id="1234261"/>
    <lineage>
        <taxon>Eukaryota</taxon>
        <taxon>Metazoa</taxon>
        <taxon>Spiralia</taxon>
        <taxon>Gnathifera</taxon>
        <taxon>Rotifera</taxon>
        <taxon>Eurotatoria</taxon>
        <taxon>Bdelloidea</taxon>
        <taxon>Philodinida</taxon>
        <taxon>Philodinidae</taxon>
        <taxon>Didymodactylos</taxon>
    </lineage>
</organism>
<dbReference type="InterPro" id="IPR018247">
    <property type="entry name" value="EF_Hand_1_Ca_BS"/>
</dbReference>